<dbReference type="SMART" id="SM00388">
    <property type="entry name" value="HisKA"/>
    <property type="match status" value="1"/>
</dbReference>
<dbReference type="InterPro" id="IPR003661">
    <property type="entry name" value="HisK_dim/P_dom"/>
</dbReference>
<dbReference type="PANTHER" id="PTHR45528">
    <property type="entry name" value="SENSOR HISTIDINE KINASE CPXA"/>
    <property type="match status" value="1"/>
</dbReference>
<dbReference type="PRINTS" id="PR00344">
    <property type="entry name" value="BCTRLSENSOR"/>
</dbReference>
<feature type="domain" description="HAMP" evidence="17">
    <location>
        <begin position="195"/>
        <end position="250"/>
    </location>
</feature>
<dbReference type="InterPro" id="IPR003594">
    <property type="entry name" value="HATPase_dom"/>
</dbReference>
<evidence type="ECO:0000256" key="7">
    <source>
        <dbReference type="ARBA" id="ARBA00022692"/>
    </source>
</evidence>
<evidence type="ECO:0000259" key="17">
    <source>
        <dbReference type="PROSITE" id="PS50885"/>
    </source>
</evidence>
<feature type="domain" description="Histidine kinase" evidence="16">
    <location>
        <begin position="258"/>
        <end position="469"/>
    </location>
</feature>
<evidence type="ECO:0000256" key="3">
    <source>
        <dbReference type="ARBA" id="ARBA00012438"/>
    </source>
</evidence>
<dbReference type="InterPro" id="IPR003660">
    <property type="entry name" value="HAMP_dom"/>
</dbReference>
<evidence type="ECO:0000313" key="18">
    <source>
        <dbReference type="EMBL" id="TFW73137.1"/>
    </source>
</evidence>
<keyword evidence="9 18" id="KW-0418">Kinase</keyword>
<protein>
    <recommendedName>
        <fullName evidence="3">histidine kinase</fullName>
        <ecNumber evidence="3">2.7.13.3</ecNumber>
    </recommendedName>
</protein>
<keyword evidence="5" id="KW-0597">Phosphoprotein</keyword>
<dbReference type="SMART" id="SM00387">
    <property type="entry name" value="HATPase_c"/>
    <property type="match status" value="1"/>
</dbReference>
<dbReference type="EC" id="2.7.13.3" evidence="3"/>
<dbReference type="Pfam" id="PF02518">
    <property type="entry name" value="HATPase_c"/>
    <property type="match status" value="1"/>
</dbReference>
<comment type="catalytic activity">
    <reaction evidence="1">
        <text>ATP + protein L-histidine = ADP + protein N-phospho-L-histidine.</text>
        <dbReference type="EC" id="2.7.13.3"/>
    </reaction>
</comment>
<keyword evidence="13 15" id="KW-0472">Membrane</keyword>
<dbReference type="Pfam" id="PF00512">
    <property type="entry name" value="HisKA"/>
    <property type="match status" value="1"/>
</dbReference>
<dbReference type="Gene3D" id="6.10.340.10">
    <property type="match status" value="1"/>
</dbReference>
<comment type="caution">
    <text evidence="18">The sequence shown here is derived from an EMBL/GenBank/DDBJ whole genome shotgun (WGS) entry which is preliminary data.</text>
</comment>
<evidence type="ECO:0000256" key="1">
    <source>
        <dbReference type="ARBA" id="ARBA00000085"/>
    </source>
</evidence>
<evidence type="ECO:0000256" key="2">
    <source>
        <dbReference type="ARBA" id="ARBA00004651"/>
    </source>
</evidence>
<feature type="transmembrane region" description="Helical" evidence="15">
    <location>
        <begin position="177"/>
        <end position="197"/>
    </location>
</feature>
<reference evidence="18 19" key="1">
    <citation type="submission" date="2018-02" db="EMBL/GenBank/DDBJ databases">
        <title>A novel lanthanide dependent methylotroph, Methylotenera sp. La3113.</title>
        <authorList>
            <person name="Lv H."/>
            <person name="Tani A."/>
        </authorList>
    </citation>
    <scope>NUCLEOTIDE SEQUENCE [LARGE SCALE GENOMIC DNA]</scope>
    <source>
        <strain evidence="18 19">La3113</strain>
    </source>
</reference>
<keyword evidence="19" id="KW-1185">Reference proteome</keyword>
<dbReference type="Pfam" id="PF00672">
    <property type="entry name" value="HAMP"/>
    <property type="match status" value="1"/>
</dbReference>
<evidence type="ECO:0000259" key="16">
    <source>
        <dbReference type="PROSITE" id="PS50109"/>
    </source>
</evidence>
<dbReference type="SUPFAM" id="SSF47384">
    <property type="entry name" value="Homodimeric domain of signal transducing histidine kinase"/>
    <property type="match status" value="1"/>
</dbReference>
<keyword evidence="7 15" id="KW-0812">Transmembrane</keyword>
<dbReference type="SMART" id="SM00304">
    <property type="entry name" value="HAMP"/>
    <property type="match status" value="1"/>
</dbReference>
<dbReference type="SUPFAM" id="SSF55874">
    <property type="entry name" value="ATPase domain of HSP90 chaperone/DNA topoisomerase II/histidine kinase"/>
    <property type="match status" value="1"/>
</dbReference>
<evidence type="ECO:0000256" key="5">
    <source>
        <dbReference type="ARBA" id="ARBA00022553"/>
    </source>
</evidence>
<gene>
    <name evidence="18" type="ORF">C3Y98_01960</name>
</gene>
<evidence type="ECO:0000256" key="14">
    <source>
        <dbReference type="SAM" id="MobiDB-lite"/>
    </source>
</evidence>
<dbReference type="Gene3D" id="1.10.287.130">
    <property type="match status" value="1"/>
</dbReference>
<keyword evidence="11 15" id="KW-1133">Transmembrane helix</keyword>
<dbReference type="PROSITE" id="PS50109">
    <property type="entry name" value="HIS_KIN"/>
    <property type="match status" value="1"/>
</dbReference>
<dbReference type="GO" id="GO:0005524">
    <property type="term" value="F:ATP binding"/>
    <property type="evidence" value="ECO:0007669"/>
    <property type="project" value="UniProtKB-KW"/>
</dbReference>
<dbReference type="RefSeq" id="WP_135276510.1">
    <property type="nucleotide sequence ID" value="NZ_PQVH01000002.1"/>
</dbReference>
<dbReference type="Proteomes" id="UP000297706">
    <property type="component" value="Unassembled WGS sequence"/>
</dbReference>
<comment type="subcellular location">
    <subcellularLocation>
        <location evidence="2">Cell membrane</location>
        <topology evidence="2">Multi-pass membrane protein</topology>
    </subcellularLocation>
</comment>
<keyword evidence="12" id="KW-0902">Two-component regulatory system</keyword>
<feature type="region of interest" description="Disordered" evidence="14">
    <location>
        <begin position="129"/>
        <end position="168"/>
    </location>
</feature>
<dbReference type="PANTHER" id="PTHR45528:SF1">
    <property type="entry name" value="SENSOR HISTIDINE KINASE CPXA"/>
    <property type="match status" value="1"/>
</dbReference>
<dbReference type="InterPro" id="IPR036890">
    <property type="entry name" value="HATPase_C_sf"/>
</dbReference>
<keyword evidence="6" id="KW-0808">Transferase</keyword>
<evidence type="ECO:0000313" key="19">
    <source>
        <dbReference type="Proteomes" id="UP000297706"/>
    </source>
</evidence>
<evidence type="ECO:0000256" key="9">
    <source>
        <dbReference type="ARBA" id="ARBA00022777"/>
    </source>
</evidence>
<dbReference type="GO" id="GO:0000155">
    <property type="term" value="F:phosphorelay sensor kinase activity"/>
    <property type="evidence" value="ECO:0007669"/>
    <property type="project" value="InterPro"/>
</dbReference>
<dbReference type="CDD" id="cd00082">
    <property type="entry name" value="HisKA"/>
    <property type="match status" value="1"/>
</dbReference>
<keyword evidence="10" id="KW-0067">ATP-binding</keyword>
<organism evidence="18 19">
    <name type="scientific">Methylotenera oryzisoli</name>
    <dbReference type="NCBI Taxonomy" id="2080758"/>
    <lineage>
        <taxon>Bacteria</taxon>
        <taxon>Pseudomonadati</taxon>
        <taxon>Pseudomonadota</taxon>
        <taxon>Betaproteobacteria</taxon>
        <taxon>Nitrosomonadales</taxon>
        <taxon>Methylophilaceae</taxon>
        <taxon>Methylotenera</taxon>
    </lineage>
</organism>
<evidence type="ECO:0000256" key="11">
    <source>
        <dbReference type="ARBA" id="ARBA00022989"/>
    </source>
</evidence>
<evidence type="ECO:0000256" key="8">
    <source>
        <dbReference type="ARBA" id="ARBA00022741"/>
    </source>
</evidence>
<evidence type="ECO:0000256" key="6">
    <source>
        <dbReference type="ARBA" id="ARBA00022679"/>
    </source>
</evidence>
<keyword evidence="8" id="KW-0547">Nucleotide-binding</keyword>
<evidence type="ECO:0000256" key="12">
    <source>
        <dbReference type="ARBA" id="ARBA00023012"/>
    </source>
</evidence>
<proteinExistence type="predicted"/>
<dbReference type="SUPFAM" id="SSF158472">
    <property type="entry name" value="HAMP domain-like"/>
    <property type="match status" value="1"/>
</dbReference>
<evidence type="ECO:0000256" key="13">
    <source>
        <dbReference type="ARBA" id="ARBA00023136"/>
    </source>
</evidence>
<dbReference type="InterPro" id="IPR050398">
    <property type="entry name" value="HssS/ArlS-like"/>
</dbReference>
<dbReference type="CDD" id="cd06225">
    <property type="entry name" value="HAMP"/>
    <property type="match status" value="1"/>
</dbReference>
<name>A0A4Y9VVE3_9PROT</name>
<dbReference type="InterPro" id="IPR036097">
    <property type="entry name" value="HisK_dim/P_sf"/>
</dbReference>
<evidence type="ECO:0000256" key="4">
    <source>
        <dbReference type="ARBA" id="ARBA00022475"/>
    </source>
</evidence>
<dbReference type="PROSITE" id="PS50885">
    <property type="entry name" value="HAMP"/>
    <property type="match status" value="1"/>
</dbReference>
<evidence type="ECO:0000256" key="15">
    <source>
        <dbReference type="SAM" id="Phobius"/>
    </source>
</evidence>
<keyword evidence="4" id="KW-1003">Cell membrane</keyword>
<dbReference type="InterPro" id="IPR005467">
    <property type="entry name" value="His_kinase_dom"/>
</dbReference>
<dbReference type="OrthoDB" id="9804645at2"/>
<dbReference type="AlphaFoldDB" id="A0A4Y9VVE3"/>
<accession>A0A4Y9VVE3</accession>
<dbReference type="Gene3D" id="3.30.565.10">
    <property type="entry name" value="Histidine kinase-like ATPase, C-terminal domain"/>
    <property type="match status" value="1"/>
</dbReference>
<dbReference type="InterPro" id="IPR004358">
    <property type="entry name" value="Sig_transdc_His_kin-like_C"/>
</dbReference>
<dbReference type="EMBL" id="PQVH01000002">
    <property type="protein sequence ID" value="TFW73137.1"/>
    <property type="molecule type" value="Genomic_DNA"/>
</dbReference>
<dbReference type="GO" id="GO:0005886">
    <property type="term" value="C:plasma membrane"/>
    <property type="evidence" value="ECO:0007669"/>
    <property type="project" value="UniProtKB-SubCell"/>
</dbReference>
<evidence type="ECO:0000256" key="10">
    <source>
        <dbReference type="ARBA" id="ARBA00022840"/>
    </source>
</evidence>
<sequence>MFLLVAQLTAVTGVSVAIWLQHRHEALQSTGVEISPPARSLVEAAASTLQFGGVDALKHLLLNWQKRPMPPLMAIDSQGKELLDRSYSKASFDTALELVRDDQYQRHVKRIALGNGQSFLLFVPDNGRNSAPSPTAKSSERNHSTPNVTGNAHLPPPDSIAQYRGTPRKPHARFPTMPLLGGVVVSFLFAALLAWYFSKPINILRSAFEQASHGKLDVRVANAMGGRRDELSDLGHDFDAMASRLESLLQSQTKLLHHVSHELRSPLARIQMALGLVKQTPNKVNAFIDRITLEANRMDGLIGELLTLSRLESGAVQIKKETLALNQLLHSIVEDAQFEAASKDIKLRMELAHEHNLEGQADLLYRAIENVVRNAIKYGPNRSAINISCYKDTTDNCLHIVVTDEGAGVDALELEDIFKPFVRGISGSQTVGHGVGLAITKQVIEAHGGHVCAHNLNPTGFCVDITLPC</sequence>